<feature type="transmembrane region" description="Helical" evidence="1">
    <location>
        <begin position="140"/>
        <end position="158"/>
    </location>
</feature>
<comment type="caution">
    <text evidence="2">The sequence shown here is derived from an EMBL/GenBank/DDBJ whole genome shotgun (WGS) entry which is preliminary data.</text>
</comment>
<keyword evidence="1" id="KW-1133">Transmembrane helix</keyword>
<dbReference type="InterPro" id="IPR021354">
    <property type="entry name" value="DUF2975"/>
</dbReference>
<dbReference type="STRING" id="1341181.FLJC2902T_10570"/>
<dbReference type="PATRIC" id="fig|1341181.4.peg.1048"/>
<dbReference type="AlphaFoldDB" id="V6SS56"/>
<dbReference type="Proteomes" id="UP000018004">
    <property type="component" value="Unassembled WGS sequence"/>
</dbReference>
<dbReference type="EMBL" id="AVGG01000003">
    <property type="protein sequence ID" value="ESU29022.1"/>
    <property type="molecule type" value="Genomic_DNA"/>
</dbReference>
<dbReference type="eggNOG" id="ENOG5032VD8">
    <property type="taxonomic scope" value="Bacteria"/>
</dbReference>
<keyword evidence="1" id="KW-0812">Transmembrane</keyword>
<accession>V6SS56</accession>
<dbReference type="RefSeq" id="WP_023578710.1">
    <property type="nucleotide sequence ID" value="NZ_AVGG01000003.1"/>
</dbReference>
<protein>
    <recommendedName>
        <fullName evidence="4">DUF2975 domain-containing protein</fullName>
    </recommendedName>
</protein>
<reference evidence="2 3" key="1">
    <citation type="submission" date="2013-08" db="EMBL/GenBank/DDBJ databases">
        <title>Flavobacterium limnosediminis JC2902 genome sequencing.</title>
        <authorList>
            <person name="Lee K."/>
            <person name="Yi H."/>
            <person name="Park S."/>
            <person name="Chun J."/>
        </authorList>
    </citation>
    <scope>NUCLEOTIDE SEQUENCE [LARGE SCALE GENOMIC DNA]</scope>
    <source>
        <strain evidence="2 3">JC2902</strain>
    </source>
</reference>
<dbReference type="OrthoDB" id="1448668at2"/>
<evidence type="ECO:0000313" key="3">
    <source>
        <dbReference type="Proteomes" id="UP000018004"/>
    </source>
</evidence>
<proteinExistence type="predicted"/>
<name>V6SS56_9FLAO</name>
<keyword evidence="3" id="KW-1185">Reference proteome</keyword>
<sequence length="172" mass="19503">MKKLNMLKGFVSLFFFLQIIGIIGSLVLATIFLFQEGDLDMPLKLNGTTIEVIDFPTKIAIFFVCFGYAAFVYGIYLFKQILELFSQRIIFDDRIILNFNKIGKCFLATTLLTAIPVFILEIISENRTSNINFTSGGFDSILFTVGLSLFFMVLSEVFKIAKTIKEENELTV</sequence>
<dbReference type="Pfam" id="PF11188">
    <property type="entry name" value="DUF2975"/>
    <property type="match status" value="1"/>
</dbReference>
<feature type="transmembrane region" description="Helical" evidence="1">
    <location>
        <begin position="99"/>
        <end position="120"/>
    </location>
</feature>
<evidence type="ECO:0000313" key="2">
    <source>
        <dbReference type="EMBL" id="ESU29022.1"/>
    </source>
</evidence>
<evidence type="ECO:0000256" key="1">
    <source>
        <dbReference type="SAM" id="Phobius"/>
    </source>
</evidence>
<evidence type="ECO:0008006" key="4">
    <source>
        <dbReference type="Google" id="ProtNLM"/>
    </source>
</evidence>
<feature type="transmembrane region" description="Helical" evidence="1">
    <location>
        <begin position="12"/>
        <end position="35"/>
    </location>
</feature>
<feature type="transmembrane region" description="Helical" evidence="1">
    <location>
        <begin position="55"/>
        <end position="78"/>
    </location>
</feature>
<keyword evidence="1" id="KW-0472">Membrane</keyword>
<gene>
    <name evidence="2" type="ORF">FLJC2902T_10570</name>
</gene>
<organism evidence="2 3">
    <name type="scientific">Flavobacterium limnosediminis JC2902</name>
    <dbReference type="NCBI Taxonomy" id="1341181"/>
    <lineage>
        <taxon>Bacteria</taxon>
        <taxon>Pseudomonadati</taxon>
        <taxon>Bacteroidota</taxon>
        <taxon>Flavobacteriia</taxon>
        <taxon>Flavobacteriales</taxon>
        <taxon>Flavobacteriaceae</taxon>
        <taxon>Flavobacterium</taxon>
    </lineage>
</organism>